<evidence type="ECO:0000256" key="8">
    <source>
        <dbReference type="HAMAP-Rule" id="MF_00223"/>
    </source>
</evidence>
<accession>A0ABT0P8Y1</accession>
<dbReference type="Pfam" id="PF01227">
    <property type="entry name" value="GTP_cyclohydroI"/>
    <property type="match status" value="1"/>
</dbReference>
<dbReference type="PANTHER" id="PTHR11109">
    <property type="entry name" value="GTP CYCLOHYDROLASE I"/>
    <property type="match status" value="1"/>
</dbReference>
<evidence type="ECO:0000256" key="6">
    <source>
        <dbReference type="ARBA" id="ARBA00022801"/>
    </source>
</evidence>
<evidence type="ECO:0000256" key="4">
    <source>
        <dbReference type="ARBA" id="ARBA00011857"/>
    </source>
</evidence>
<dbReference type="EMBL" id="JAMCOF010000004">
    <property type="protein sequence ID" value="MCL6229587.1"/>
    <property type="molecule type" value="Genomic_DNA"/>
</dbReference>
<dbReference type="NCBIfam" id="NF006826">
    <property type="entry name" value="PRK09347.1-3"/>
    <property type="match status" value="1"/>
</dbReference>
<dbReference type="HAMAP" id="MF_00223">
    <property type="entry name" value="FolE"/>
    <property type="match status" value="1"/>
</dbReference>
<protein>
    <recommendedName>
        <fullName evidence="8">GTP cyclohydrolase 1</fullName>
        <ecNumber evidence="8">3.5.4.16</ecNumber>
    </recommendedName>
    <alternativeName>
        <fullName evidence="8">GTP cyclohydrolase I</fullName>
        <shortName evidence="8">GTP-CH-I</shortName>
    </alternativeName>
</protein>
<comment type="caution">
    <text evidence="10">The sequence shown here is derived from an EMBL/GenBank/DDBJ whole genome shotgun (WGS) entry which is preliminary data.</text>
</comment>
<evidence type="ECO:0000256" key="1">
    <source>
        <dbReference type="ARBA" id="ARBA00001052"/>
    </source>
</evidence>
<proteinExistence type="inferred from homology"/>
<comment type="similarity">
    <text evidence="3 8">Belongs to the GTP cyclohydrolase I family.</text>
</comment>
<dbReference type="InterPro" id="IPR043134">
    <property type="entry name" value="GTP-CH-I_N"/>
</dbReference>
<comment type="catalytic activity">
    <reaction evidence="1 8">
        <text>GTP + H2O = 7,8-dihydroneopterin 3'-triphosphate + formate + H(+)</text>
        <dbReference type="Rhea" id="RHEA:17473"/>
        <dbReference type="ChEBI" id="CHEBI:15377"/>
        <dbReference type="ChEBI" id="CHEBI:15378"/>
        <dbReference type="ChEBI" id="CHEBI:15740"/>
        <dbReference type="ChEBI" id="CHEBI:37565"/>
        <dbReference type="ChEBI" id="CHEBI:58462"/>
        <dbReference type="EC" id="3.5.4.16"/>
    </reaction>
</comment>
<keyword evidence="8" id="KW-0479">Metal-binding</keyword>
<dbReference type="InterPro" id="IPR043133">
    <property type="entry name" value="GTP-CH-I_C/QueF"/>
</dbReference>
<dbReference type="InterPro" id="IPR018234">
    <property type="entry name" value="GTP_CycHdrlase_I_CS"/>
</dbReference>
<dbReference type="NCBIfam" id="NF006825">
    <property type="entry name" value="PRK09347.1-2"/>
    <property type="match status" value="1"/>
</dbReference>
<dbReference type="GO" id="GO:0003934">
    <property type="term" value="F:GTP cyclohydrolase I activity"/>
    <property type="evidence" value="ECO:0007669"/>
    <property type="project" value="UniProtKB-EC"/>
</dbReference>
<dbReference type="PROSITE" id="PS00859">
    <property type="entry name" value="GTP_CYCLOHYDROL_1_1"/>
    <property type="match status" value="1"/>
</dbReference>
<feature type="binding site" evidence="8">
    <location>
        <position position="167"/>
    </location>
    <ligand>
        <name>Zn(2+)</name>
        <dbReference type="ChEBI" id="CHEBI:29105"/>
    </ligand>
</feature>
<dbReference type="SUPFAM" id="SSF55620">
    <property type="entry name" value="Tetrahydrobiopterin biosynthesis enzymes-like"/>
    <property type="match status" value="1"/>
</dbReference>
<gene>
    <name evidence="8 10" type="primary">folE</name>
    <name evidence="10" type="ORF">M4Z11_03025</name>
</gene>
<organism evidence="10 11">
    <name type="scientific">Bartonella bilalgolemii</name>
    <dbReference type="NCBI Taxonomy" id="2942911"/>
    <lineage>
        <taxon>Bacteria</taxon>
        <taxon>Pseudomonadati</taxon>
        <taxon>Pseudomonadota</taxon>
        <taxon>Alphaproteobacteria</taxon>
        <taxon>Hyphomicrobiales</taxon>
        <taxon>Bartonellaceae</taxon>
        <taxon>Bartonella</taxon>
    </lineage>
</organism>
<dbReference type="PANTHER" id="PTHR11109:SF7">
    <property type="entry name" value="GTP CYCLOHYDROLASE 1"/>
    <property type="match status" value="1"/>
</dbReference>
<dbReference type="PROSITE" id="PS00860">
    <property type="entry name" value="GTP_CYCLOHYDROL_1_2"/>
    <property type="match status" value="1"/>
</dbReference>
<keyword evidence="8" id="KW-0547">Nucleotide-binding</keyword>
<evidence type="ECO:0000313" key="11">
    <source>
        <dbReference type="Proteomes" id="UP001523003"/>
    </source>
</evidence>
<evidence type="ECO:0000256" key="3">
    <source>
        <dbReference type="ARBA" id="ARBA00008085"/>
    </source>
</evidence>
<reference evidence="10 11" key="1">
    <citation type="submission" date="2022-05" db="EMBL/GenBank/DDBJ databases">
        <title>Description of the Bartonella bilalgolemii sp. nov. Isolated from Apodemus uralensis (Pallas 1811).</title>
        <authorList>
            <person name="Zgheib R."/>
            <person name="Celebi B."/>
        </authorList>
    </citation>
    <scope>NUCLEOTIDE SEQUENCE [LARGE SCALE GENOMIC DNA]</scope>
    <source>
        <strain evidence="10 11">G70</strain>
    </source>
</reference>
<evidence type="ECO:0000256" key="7">
    <source>
        <dbReference type="ARBA" id="ARBA00023134"/>
    </source>
</evidence>
<name>A0ABT0P8Y1_9HYPH</name>
<keyword evidence="5 8" id="KW-0554">One-carbon metabolism</keyword>
<feature type="binding site" evidence="8">
    <location>
        <position position="96"/>
    </location>
    <ligand>
        <name>Zn(2+)</name>
        <dbReference type="ChEBI" id="CHEBI:29105"/>
    </ligand>
</feature>
<sequence>MCDIMKGGATNLFLSEQKKPDIEEVEAAIHTLLLWIGEDPNREGLLNTPSRVAKAYRELFTGYNESVKEILDTVFEEVSGYNEPIILKNISFYSHCEHHILPIIGRAHIAYLPDKKVVGLSKIARVVDVFSRRLQTQENMTAQIVESLNTHLKPRGVAVMIEAEHMCMGMRGIRKQGATTITTGFHGYYQSNQIAQDSFMSLIR</sequence>
<comment type="subunit">
    <text evidence="8">Homopolymer.</text>
</comment>
<evidence type="ECO:0000256" key="5">
    <source>
        <dbReference type="ARBA" id="ARBA00022563"/>
    </source>
</evidence>
<dbReference type="Gene3D" id="1.10.286.10">
    <property type="match status" value="1"/>
</dbReference>
<comment type="subunit">
    <text evidence="4">Toroid-shaped homodecamer, composed of two pentamers of five dimers.</text>
</comment>
<keyword evidence="8" id="KW-0862">Zinc</keyword>
<dbReference type="Gene3D" id="3.30.1130.10">
    <property type="match status" value="1"/>
</dbReference>
<evidence type="ECO:0000259" key="9">
    <source>
        <dbReference type="Pfam" id="PF01227"/>
    </source>
</evidence>
<dbReference type="NCBIfam" id="TIGR00063">
    <property type="entry name" value="folE"/>
    <property type="match status" value="1"/>
</dbReference>
<dbReference type="EC" id="3.5.4.16" evidence="8"/>
<dbReference type="RefSeq" id="WP_249676079.1">
    <property type="nucleotide sequence ID" value="NZ_JAMCOF010000004.1"/>
</dbReference>
<feature type="binding site" evidence="8">
    <location>
        <position position="99"/>
    </location>
    <ligand>
        <name>Zn(2+)</name>
        <dbReference type="ChEBI" id="CHEBI:29105"/>
    </ligand>
</feature>
<evidence type="ECO:0000313" key="10">
    <source>
        <dbReference type="EMBL" id="MCL6229587.1"/>
    </source>
</evidence>
<dbReference type="InterPro" id="IPR020602">
    <property type="entry name" value="GTP_CycHdrlase_I_dom"/>
</dbReference>
<keyword evidence="7 8" id="KW-0342">GTP-binding</keyword>
<dbReference type="InterPro" id="IPR001474">
    <property type="entry name" value="GTP_CycHdrlase_I"/>
</dbReference>
<keyword evidence="6 8" id="KW-0378">Hydrolase</keyword>
<comment type="pathway">
    <text evidence="2 8">Cofactor biosynthesis; 7,8-dihydroneopterin triphosphate biosynthesis; 7,8-dihydroneopterin triphosphate from GTP: step 1/1.</text>
</comment>
<evidence type="ECO:0000256" key="2">
    <source>
        <dbReference type="ARBA" id="ARBA00005080"/>
    </source>
</evidence>
<feature type="domain" description="GTP cyclohydrolase I" evidence="9">
    <location>
        <begin position="26"/>
        <end position="204"/>
    </location>
</feature>
<keyword evidence="11" id="KW-1185">Reference proteome</keyword>
<dbReference type="Proteomes" id="UP001523003">
    <property type="component" value="Unassembled WGS sequence"/>
</dbReference>